<evidence type="ECO:0000259" key="5">
    <source>
        <dbReference type="SMART" id="SM00249"/>
    </source>
</evidence>
<dbReference type="InterPro" id="IPR001965">
    <property type="entry name" value="Znf_PHD"/>
</dbReference>
<evidence type="ECO:0000256" key="3">
    <source>
        <dbReference type="ARBA" id="ARBA00022833"/>
    </source>
</evidence>
<evidence type="ECO:0000256" key="4">
    <source>
        <dbReference type="SAM" id="MobiDB-lite"/>
    </source>
</evidence>
<name>A0AAV9Q302_9PEZI</name>
<dbReference type="InterPro" id="IPR013083">
    <property type="entry name" value="Znf_RING/FYVE/PHD"/>
</dbReference>
<evidence type="ECO:0000256" key="1">
    <source>
        <dbReference type="ARBA" id="ARBA00022723"/>
    </source>
</evidence>
<dbReference type="AlphaFoldDB" id="A0AAV9Q302"/>
<dbReference type="SMART" id="SM00249">
    <property type="entry name" value="PHD"/>
    <property type="match status" value="1"/>
</dbReference>
<dbReference type="InterPro" id="IPR011011">
    <property type="entry name" value="Znf_FYVE_PHD"/>
</dbReference>
<proteinExistence type="predicted"/>
<gene>
    <name evidence="6" type="ORF">LTR25_006704</name>
</gene>
<feature type="compositionally biased region" description="Polar residues" evidence="4">
    <location>
        <begin position="452"/>
        <end position="461"/>
    </location>
</feature>
<dbReference type="GO" id="GO:0008270">
    <property type="term" value="F:zinc ion binding"/>
    <property type="evidence" value="ECO:0007669"/>
    <property type="project" value="UniProtKB-KW"/>
</dbReference>
<accession>A0AAV9Q302</accession>
<dbReference type="Gene3D" id="3.30.40.10">
    <property type="entry name" value="Zinc/RING finger domain, C3HC4 (zinc finger)"/>
    <property type="match status" value="1"/>
</dbReference>
<dbReference type="Proteomes" id="UP001345827">
    <property type="component" value="Unassembled WGS sequence"/>
</dbReference>
<sequence length="515" mass="57908">MHLPLPENPILVPTDLYMKSRNGDWVYMCENASQSSYSGCVDTDCEITEPQIANFIEWSNPELFKKLGGMPVASSHVLEDGEADKNAAVEDWADEGIEADAEEPTTMSVQNRIQTAAVQNSKSSLLTDDHALQQEASEGHHDMRLKSFVLDGQHAFTVHEHTDASDTYFCSYTTCQRPMYIIPYGELFASMNDERWNTKDLPRGRPKTIHFCFDCLQEALRQELRDGRDNQIMDCLVDGSCDRESVLGAAEKIHPPLKPRQLFFVYLPQGPTLEPGTGSNSTLGLRRRRQKQYEIVKILQAIQVEHKVKTSKLQDQEEADLRIHPLSKFEPFRERYKKQGLQWNDMDHLKGHSCADTSKIDARSSPEVEEVFAGDCHATTCHCQQILVHEKMVSCSSESCMYGWIHLRCSGLTEMPRTSDGFICQDCRKREAFCSKEESSCDGSDYEEGTSRRSSGVQTSEGYAASVSGSEVSSNDEEEVEKDTEMSDTKPKGCGWVAVNDSIQSGMRCETSPLN</sequence>
<feature type="region of interest" description="Disordered" evidence="4">
    <location>
        <begin position="439"/>
        <end position="495"/>
    </location>
</feature>
<evidence type="ECO:0000256" key="2">
    <source>
        <dbReference type="ARBA" id="ARBA00022771"/>
    </source>
</evidence>
<reference evidence="6 7" key="1">
    <citation type="submission" date="2023-06" db="EMBL/GenBank/DDBJ databases">
        <title>Black Yeasts Isolated from many extreme environments.</title>
        <authorList>
            <person name="Coleine C."/>
            <person name="Stajich J.E."/>
            <person name="Selbmann L."/>
        </authorList>
    </citation>
    <scope>NUCLEOTIDE SEQUENCE [LARGE SCALE GENOMIC DNA]</scope>
    <source>
        <strain evidence="6 7">CCFEE 5887</strain>
    </source>
</reference>
<keyword evidence="7" id="KW-1185">Reference proteome</keyword>
<comment type="caution">
    <text evidence="6">The sequence shown here is derived from an EMBL/GenBank/DDBJ whole genome shotgun (WGS) entry which is preliminary data.</text>
</comment>
<feature type="domain" description="Zinc finger PHD-type" evidence="5">
    <location>
        <begin position="380"/>
        <end position="428"/>
    </location>
</feature>
<protein>
    <recommendedName>
        <fullName evidence="5">Zinc finger PHD-type domain-containing protein</fullName>
    </recommendedName>
</protein>
<organism evidence="6 7">
    <name type="scientific">Vermiconidia calcicola</name>
    <dbReference type="NCBI Taxonomy" id="1690605"/>
    <lineage>
        <taxon>Eukaryota</taxon>
        <taxon>Fungi</taxon>
        <taxon>Dikarya</taxon>
        <taxon>Ascomycota</taxon>
        <taxon>Pezizomycotina</taxon>
        <taxon>Dothideomycetes</taxon>
        <taxon>Dothideomycetidae</taxon>
        <taxon>Mycosphaerellales</taxon>
        <taxon>Extremaceae</taxon>
        <taxon>Vermiconidia</taxon>
    </lineage>
</organism>
<keyword evidence="1" id="KW-0479">Metal-binding</keyword>
<dbReference type="SUPFAM" id="SSF57903">
    <property type="entry name" value="FYVE/PHD zinc finger"/>
    <property type="match status" value="1"/>
</dbReference>
<keyword evidence="3" id="KW-0862">Zinc</keyword>
<keyword evidence="2" id="KW-0863">Zinc-finger</keyword>
<dbReference type="EMBL" id="JAXLQG010000011">
    <property type="protein sequence ID" value="KAK5534672.1"/>
    <property type="molecule type" value="Genomic_DNA"/>
</dbReference>
<evidence type="ECO:0000313" key="6">
    <source>
        <dbReference type="EMBL" id="KAK5534672.1"/>
    </source>
</evidence>
<evidence type="ECO:0000313" key="7">
    <source>
        <dbReference type="Proteomes" id="UP001345827"/>
    </source>
</evidence>